<feature type="transmembrane region" description="Helical" evidence="12">
    <location>
        <begin position="12"/>
        <end position="35"/>
    </location>
</feature>
<proteinExistence type="predicted"/>
<evidence type="ECO:0000313" key="14">
    <source>
        <dbReference type="Proteomes" id="UP000058925"/>
    </source>
</evidence>
<dbReference type="GO" id="GO:0006784">
    <property type="term" value="P:heme A biosynthetic process"/>
    <property type="evidence" value="ECO:0007669"/>
    <property type="project" value="InterPro"/>
</dbReference>
<evidence type="ECO:0000256" key="7">
    <source>
        <dbReference type="ARBA" id="ARBA00023004"/>
    </source>
</evidence>
<evidence type="ECO:0000256" key="1">
    <source>
        <dbReference type="ARBA" id="ARBA00004141"/>
    </source>
</evidence>
<dbReference type="KEGG" id="taa:NMY3_02620"/>
<keyword evidence="10" id="KW-1015">Disulfide bond</keyword>
<dbReference type="InterPro" id="IPR050450">
    <property type="entry name" value="COX15/CtaA_HemeA_synthase"/>
</dbReference>
<dbReference type="Proteomes" id="UP000058925">
    <property type="component" value="Chromosome"/>
</dbReference>
<keyword evidence="7" id="KW-0408">Iron</keyword>
<keyword evidence="8" id="KW-0350">Heme biosynthesis</keyword>
<evidence type="ECO:0000256" key="10">
    <source>
        <dbReference type="ARBA" id="ARBA00023157"/>
    </source>
</evidence>
<gene>
    <name evidence="13" type="primary">ctaA_2</name>
    <name evidence="13" type="ORF">NMY3_02620</name>
</gene>
<sequence length="152" mass="17025">MKSIGQDGFPSKSLFIITFMILSLIFSIMIVGVYLSSIHQGYSCKTWPLCPNGFDFPPKEYFYEHFHRFLGLILAISLFSFTAFSVIKLRNRNFSIKLLIASTLLVSQIILGWAVIATKLQPLVVASHLSTGIALFGILVVTLISLQHKMKP</sequence>
<evidence type="ECO:0000256" key="6">
    <source>
        <dbReference type="ARBA" id="ARBA00023002"/>
    </source>
</evidence>
<keyword evidence="14" id="KW-1185">Reference proteome</keyword>
<evidence type="ECO:0000256" key="12">
    <source>
        <dbReference type="SAM" id="Phobius"/>
    </source>
</evidence>
<keyword evidence="6" id="KW-0560">Oxidoreductase</keyword>
<evidence type="ECO:0000256" key="3">
    <source>
        <dbReference type="ARBA" id="ARBA00022692"/>
    </source>
</evidence>
<protein>
    <submittedName>
        <fullName evidence="13">Heme A synthase</fullName>
    </submittedName>
</protein>
<evidence type="ECO:0000256" key="8">
    <source>
        <dbReference type="ARBA" id="ARBA00023133"/>
    </source>
</evidence>
<evidence type="ECO:0000256" key="5">
    <source>
        <dbReference type="ARBA" id="ARBA00022989"/>
    </source>
</evidence>
<dbReference type="GO" id="GO:0016491">
    <property type="term" value="F:oxidoreductase activity"/>
    <property type="evidence" value="ECO:0007669"/>
    <property type="project" value="UniProtKB-KW"/>
</dbReference>
<organism evidence="13 14">
    <name type="scientific">Candidatus Nitrosocosmicus oleophilus</name>
    <dbReference type="NCBI Taxonomy" id="1353260"/>
    <lineage>
        <taxon>Archaea</taxon>
        <taxon>Nitrososphaerota</taxon>
        <taxon>Nitrososphaeria</taxon>
        <taxon>Nitrososphaerales</taxon>
        <taxon>Nitrososphaeraceae</taxon>
        <taxon>Candidatus Nitrosocosmicus</taxon>
    </lineage>
</organism>
<keyword evidence="3 12" id="KW-0812">Transmembrane</keyword>
<name>A0A654M2N8_9ARCH</name>
<dbReference type="PANTHER" id="PTHR35457:SF1">
    <property type="entry name" value="HEME A SYNTHASE"/>
    <property type="match status" value="1"/>
</dbReference>
<dbReference type="EMBL" id="CP012850">
    <property type="protein sequence ID" value="ALI36811.1"/>
    <property type="molecule type" value="Genomic_DNA"/>
</dbReference>
<evidence type="ECO:0000256" key="11">
    <source>
        <dbReference type="ARBA" id="ARBA00023444"/>
    </source>
</evidence>
<feature type="transmembrane region" description="Helical" evidence="12">
    <location>
        <begin position="66"/>
        <end position="86"/>
    </location>
</feature>
<evidence type="ECO:0000256" key="9">
    <source>
        <dbReference type="ARBA" id="ARBA00023136"/>
    </source>
</evidence>
<dbReference type="GeneID" id="60422553"/>
<dbReference type="Pfam" id="PF02628">
    <property type="entry name" value="COX15-CtaA"/>
    <property type="match status" value="1"/>
</dbReference>
<evidence type="ECO:0000313" key="13">
    <source>
        <dbReference type="EMBL" id="ALI36811.1"/>
    </source>
</evidence>
<comment type="subcellular location">
    <subcellularLocation>
        <location evidence="1">Membrane</location>
        <topology evidence="1">Multi-pass membrane protein</topology>
    </subcellularLocation>
</comment>
<feature type="transmembrane region" description="Helical" evidence="12">
    <location>
        <begin position="123"/>
        <end position="146"/>
    </location>
</feature>
<comment type="pathway">
    <text evidence="11">Porphyrin-containing compound metabolism.</text>
</comment>
<dbReference type="AlphaFoldDB" id="A0A654M2N8"/>
<keyword evidence="9 12" id="KW-0472">Membrane</keyword>
<dbReference type="RefSeq" id="WP_196816018.1">
    <property type="nucleotide sequence ID" value="NZ_CP012850.1"/>
</dbReference>
<evidence type="ECO:0000256" key="4">
    <source>
        <dbReference type="ARBA" id="ARBA00022723"/>
    </source>
</evidence>
<reference evidence="14" key="1">
    <citation type="submission" date="2015-10" db="EMBL/GenBank/DDBJ databases">
        <title>Niche specialization of a soil ammonia-oxidizing archaeon, Candidatus Nitrosocosmicus oleophilus.</title>
        <authorList>
            <person name="Jung M.-Y."/>
            <person name="Rhee S.-K."/>
        </authorList>
    </citation>
    <scope>NUCLEOTIDE SEQUENCE [LARGE SCALE GENOMIC DNA]</scope>
    <source>
        <strain evidence="14">MY3</strain>
    </source>
</reference>
<dbReference type="OrthoDB" id="336837at2157"/>
<dbReference type="GO" id="GO:0046872">
    <property type="term" value="F:metal ion binding"/>
    <property type="evidence" value="ECO:0007669"/>
    <property type="project" value="UniProtKB-KW"/>
</dbReference>
<evidence type="ECO:0000256" key="2">
    <source>
        <dbReference type="ARBA" id="ARBA00022475"/>
    </source>
</evidence>
<dbReference type="GO" id="GO:0016020">
    <property type="term" value="C:membrane"/>
    <property type="evidence" value="ECO:0007669"/>
    <property type="project" value="UniProtKB-SubCell"/>
</dbReference>
<dbReference type="InterPro" id="IPR003780">
    <property type="entry name" value="COX15/CtaA_fam"/>
</dbReference>
<keyword evidence="5 12" id="KW-1133">Transmembrane helix</keyword>
<feature type="transmembrane region" description="Helical" evidence="12">
    <location>
        <begin position="98"/>
        <end position="117"/>
    </location>
</feature>
<keyword evidence="4" id="KW-0479">Metal-binding</keyword>
<dbReference type="PANTHER" id="PTHR35457">
    <property type="entry name" value="HEME A SYNTHASE"/>
    <property type="match status" value="1"/>
</dbReference>
<keyword evidence="2" id="KW-1003">Cell membrane</keyword>
<accession>A0A654M2N8</accession>